<dbReference type="EMBL" id="KL142370">
    <property type="protein sequence ID" value="KDR81339.1"/>
    <property type="molecule type" value="Genomic_DNA"/>
</dbReference>
<dbReference type="OrthoDB" id="443634at2759"/>
<proteinExistence type="predicted"/>
<reference evidence="2" key="1">
    <citation type="journal article" date="2014" name="Proc. Natl. Acad. Sci. U.S.A.">
        <title>Extensive sampling of basidiomycete genomes demonstrates inadequacy of the white-rot/brown-rot paradigm for wood decay fungi.</title>
        <authorList>
            <person name="Riley R."/>
            <person name="Salamov A.A."/>
            <person name="Brown D.W."/>
            <person name="Nagy L.G."/>
            <person name="Floudas D."/>
            <person name="Held B.W."/>
            <person name="Levasseur A."/>
            <person name="Lombard V."/>
            <person name="Morin E."/>
            <person name="Otillar R."/>
            <person name="Lindquist E.A."/>
            <person name="Sun H."/>
            <person name="LaButti K.M."/>
            <person name="Schmutz J."/>
            <person name="Jabbour D."/>
            <person name="Luo H."/>
            <person name="Baker S.E."/>
            <person name="Pisabarro A.G."/>
            <person name="Walton J.D."/>
            <person name="Blanchette R.A."/>
            <person name="Henrissat B."/>
            <person name="Martin F."/>
            <person name="Cullen D."/>
            <person name="Hibbett D.S."/>
            <person name="Grigoriev I.V."/>
        </authorList>
    </citation>
    <scope>NUCLEOTIDE SEQUENCE [LARGE SCALE GENOMIC DNA]</scope>
    <source>
        <strain evidence="2">CBS 339.88</strain>
    </source>
</reference>
<gene>
    <name evidence="1" type="ORF">GALMADRAFT_206888</name>
</gene>
<keyword evidence="2" id="KW-1185">Reference proteome</keyword>
<accession>A0A067TN53</accession>
<organism evidence="1 2">
    <name type="scientific">Galerina marginata (strain CBS 339.88)</name>
    <dbReference type="NCBI Taxonomy" id="685588"/>
    <lineage>
        <taxon>Eukaryota</taxon>
        <taxon>Fungi</taxon>
        <taxon>Dikarya</taxon>
        <taxon>Basidiomycota</taxon>
        <taxon>Agaricomycotina</taxon>
        <taxon>Agaricomycetes</taxon>
        <taxon>Agaricomycetidae</taxon>
        <taxon>Agaricales</taxon>
        <taxon>Agaricineae</taxon>
        <taxon>Strophariaceae</taxon>
        <taxon>Galerina</taxon>
    </lineage>
</organism>
<dbReference type="HOGENOM" id="CLU_1627166_0_0_1"/>
<protein>
    <submittedName>
        <fullName evidence="1">Uncharacterized protein</fullName>
    </submittedName>
</protein>
<name>A0A067TN53_GALM3</name>
<sequence>MATYPTHHHEEACDFNGFGSLLAKHDQKNSLSRVAIVHPDLQKAMGKELSMCLMGHKTDATFEKSKEPVTHEDNFVHMHVHRFECHYNFIKKKGKIGPSPTELCDCSEDDMYEGSLGIEEFRLIPVLGLEERKCSQLNQPRERILVRSLWARSCRILTQGTAK</sequence>
<dbReference type="Proteomes" id="UP000027222">
    <property type="component" value="Unassembled WGS sequence"/>
</dbReference>
<evidence type="ECO:0000313" key="2">
    <source>
        <dbReference type="Proteomes" id="UP000027222"/>
    </source>
</evidence>
<evidence type="ECO:0000313" key="1">
    <source>
        <dbReference type="EMBL" id="KDR81339.1"/>
    </source>
</evidence>
<dbReference type="AlphaFoldDB" id="A0A067TN53"/>